<evidence type="ECO:0000313" key="6">
    <source>
        <dbReference type="Proteomes" id="UP001530400"/>
    </source>
</evidence>
<dbReference type="InterPro" id="IPR032675">
    <property type="entry name" value="LRR_dom_sf"/>
</dbReference>
<keyword evidence="1" id="KW-0677">Repeat</keyword>
<dbReference type="Gene3D" id="3.80.10.10">
    <property type="entry name" value="Ribonuclease Inhibitor"/>
    <property type="match status" value="2"/>
</dbReference>
<proteinExistence type="predicted"/>
<dbReference type="PANTHER" id="PTHR48054">
    <property type="entry name" value="RECEPTOR KINASE-LIKE PROTEIN XA21"/>
    <property type="match status" value="1"/>
</dbReference>
<gene>
    <name evidence="5" type="ORF">ACHAWO_007588</name>
</gene>
<feature type="signal peptide" evidence="3">
    <location>
        <begin position="1"/>
        <end position="23"/>
    </location>
</feature>
<feature type="compositionally biased region" description="Low complexity" evidence="2">
    <location>
        <begin position="100"/>
        <end position="115"/>
    </location>
</feature>
<dbReference type="InterPro" id="IPR052592">
    <property type="entry name" value="LRR-RLK"/>
</dbReference>
<feature type="region of interest" description="Disordered" evidence="2">
    <location>
        <begin position="175"/>
        <end position="196"/>
    </location>
</feature>
<evidence type="ECO:0000259" key="4">
    <source>
        <dbReference type="Pfam" id="PF23598"/>
    </source>
</evidence>
<accession>A0ABD3MPE6</accession>
<evidence type="ECO:0000256" key="3">
    <source>
        <dbReference type="SAM" id="SignalP"/>
    </source>
</evidence>
<feature type="region of interest" description="Disordered" evidence="2">
    <location>
        <begin position="278"/>
        <end position="307"/>
    </location>
</feature>
<dbReference type="EMBL" id="JALLPJ020001394">
    <property type="protein sequence ID" value="KAL3765901.1"/>
    <property type="molecule type" value="Genomic_DNA"/>
</dbReference>
<dbReference type="InterPro" id="IPR055414">
    <property type="entry name" value="LRR_R13L4/SHOC2-like"/>
</dbReference>
<dbReference type="InterPro" id="IPR001611">
    <property type="entry name" value="Leu-rich_rpt"/>
</dbReference>
<dbReference type="Pfam" id="PF00560">
    <property type="entry name" value="LRR_1"/>
    <property type="match status" value="1"/>
</dbReference>
<dbReference type="PANTHER" id="PTHR48054:SF47">
    <property type="entry name" value="OS06G0179800 PROTEIN"/>
    <property type="match status" value="1"/>
</dbReference>
<keyword evidence="3" id="KW-0732">Signal</keyword>
<keyword evidence="6" id="KW-1185">Reference proteome</keyword>
<dbReference type="Proteomes" id="UP001530400">
    <property type="component" value="Unassembled WGS sequence"/>
</dbReference>
<dbReference type="AlphaFoldDB" id="A0ABD3MPE6"/>
<evidence type="ECO:0000256" key="1">
    <source>
        <dbReference type="ARBA" id="ARBA00022737"/>
    </source>
</evidence>
<feature type="region of interest" description="Disordered" evidence="2">
    <location>
        <begin position="89"/>
        <end position="124"/>
    </location>
</feature>
<feature type="chain" id="PRO_5044767431" description="Disease resistance R13L4/SHOC-2-like LRR domain-containing protein" evidence="3">
    <location>
        <begin position="24"/>
        <end position="641"/>
    </location>
</feature>
<reference evidence="5 6" key="1">
    <citation type="submission" date="2024-10" db="EMBL/GenBank/DDBJ databases">
        <title>Updated reference genomes for cyclostephanoid diatoms.</title>
        <authorList>
            <person name="Roberts W.R."/>
            <person name="Alverson A.J."/>
        </authorList>
    </citation>
    <scope>NUCLEOTIDE SEQUENCE [LARGE SCALE GENOMIC DNA]</scope>
    <source>
        <strain evidence="5 6">AJA010-31</strain>
    </source>
</reference>
<dbReference type="SUPFAM" id="SSF52058">
    <property type="entry name" value="L domain-like"/>
    <property type="match status" value="1"/>
</dbReference>
<dbReference type="Pfam" id="PF23598">
    <property type="entry name" value="LRR_14"/>
    <property type="match status" value="1"/>
</dbReference>
<feature type="domain" description="Disease resistance R13L4/SHOC-2-like LRR" evidence="4">
    <location>
        <begin position="457"/>
        <end position="585"/>
    </location>
</feature>
<sequence>MKCSTPIHRSMAILLSILTCTNARTWRSIEIPAINDIIESDPLLGSASQLAMEDMTFLYGAASDEDSIKTSNNGPVTYSTPTRLPATSIEPSSYLFSGMPSSSSEPSKSIEKVSSNNIDESNVPTWSPSARYEATNGNCNEGEILHRIVMYVSSGDGSSSNTTLVIKETETSNAVFESKPKSNQTTDANSTTPDTSNTEYLCLKKSTCYTTMFYNNTQVGGMSWELHQVVLATGIGTISVASGTNDESECQFGLGGGTCMTSCAGEFKDGHLKGEAMTSSPSDLLLTTAPSPSPTWKRTRRPTTPAPSIYLPQDKEVSFGSQRYKKLQSVILAASPDSAAALADDDSPQHAALVWLYNSESKLPERRIVLRWILAAFYFGLDGANWFTNKGWLSSTNNECDWFGITCLNGLVTQISMEENRMVGEIVPELALLHDSLYYLSLGNNYDTPDVERNVVVMPVPSFLGDLSYLTYLNLEGLGLMSTIPRSIFSKWTRLESLYLNDNDITGTLPSTITSLKSIKTLWIGGNNLGGSIISEIGQLTTLTELSLESNFREDKAGKRGFMTALPASLAQLTNLEVLDVSDNALSGTIPPQLGDLISLRSLDLSNNFFESQLPTALGRLQMLEQIDISFNWYVIGLPVS</sequence>
<organism evidence="5 6">
    <name type="scientific">Cyclotella atomus</name>
    <dbReference type="NCBI Taxonomy" id="382360"/>
    <lineage>
        <taxon>Eukaryota</taxon>
        <taxon>Sar</taxon>
        <taxon>Stramenopiles</taxon>
        <taxon>Ochrophyta</taxon>
        <taxon>Bacillariophyta</taxon>
        <taxon>Coscinodiscophyceae</taxon>
        <taxon>Thalassiosirophycidae</taxon>
        <taxon>Stephanodiscales</taxon>
        <taxon>Stephanodiscaceae</taxon>
        <taxon>Cyclotella</taxon>
    </lineage>
</organism>
<protein>
    <recommendedName>
        <fullName evidence="4">Disease resistance R13L4/SHOC-2-like LRR domain-containing protein</fullName>
    </recommendedName>
</protein>
<name>A0ABD3MPE6_9STRA</name>
<comment type="caution">
    <text evidence="5">The sequence shown here is derived from an EMBL/GenBank/DDBJ whole genome shotgun (WGS) entry which is preliminary data.</text>
</comment>
<evidence type="ECO:0000313" key="5">
    <source>
        <dbReference type="EMBL" id="KAL3765901.1"/>
    </source>
</evidence>
<evidence type="ECO:0000256" key="2">
    <source>
        <dbReference type="SAM" id="MobiDB-lite"/>
    </source>
</evidence>